<dbReference type="Proteomes" id="UP000199300">
    <property type="component" value="Unassembled WGS sequence"/>
</dbReference>
<gene>
    <name evidence="2" type="ORF">SAMN04488134_102335</name>
</gene>
<dbReference type="Pfam" id="PF12867">
    <property type="entry name" value="DinB_2"/>
    <property type="match status" value="1"/>
</dbReference>
<dbReference type="STRING" id="872970.SAMN04488134_102335"/>
<accession>A0A1H8KND6</accession>
<dbReference type="OrthoDB" id="4295522at2"/>
<reference evidence="2 3" key="1">
    <citation type="submission" date="2016-10" db="EMBL/GenBank/DDBJ databases">
        <authorList>
            <person name="de Groot N.N."/>
        </authorList>
    </citation>
    <scope>NUCLEOTIDE SEQUENCE [LARGE SCALE GENOMIC DNA]</scope>
    <source>
        <strain evidence="2 3">CGMCC 1.10434</strain>
    </source>
</reference>
<dbReference type="EMBL" id="FODJ01000002">
    <property type="protein sequence ID" value="SEN93928.1"/>
    <property type="molecule type" value="Genomic_DNA"/>
</dbReference>
<dbReference type="AlphaFoldDB" id="A0A1H8KND6"/>
<keyword evidence="3" id="KW-1185">Reference proteome</keyword>
<dbReference type="RefSeq" id="WP_091495687.1">
    <property type="nucleotide sequence ID" value="NZ_FODJ01000002.1"/>
</dbReference>
<organism evidence="2 3">
    <name type="scientific">Amphibacillus marinus</name>
    <dbReference type="NCBI Taxonomy" id="872970"/>
    <lineage>
        <taxon>Bacteria</taxon>
        <taxon>Bacillati</taxon>
        <taxon>Bacillota</taxon>
        <taxon>Bacilli</taxon>
        <taxon>Bacillales</taxon>
        <taxon>Bacillaceae</taxon>
        <taxon>Amphibacillus</taxon>
    </lineage>
</organism>
<dbReference type="InterPro" id="IPR024775">
    <property type="entry name" value="DinB-like"/>
</dbReference>
<sequence>MSDYLFTQLRFVRANTLRDVEDVTNKMSEIIPVGSNNNIKWNLGHIYFNHERFAFHFAKENLLMPESFAESFRPGTKPQSDGTIDVDFSEIIALLEGQIDRIESTFKGRLSETTVESYITSKGLHLATVEEFLSFCLYHEGMHYEKIKLLKELITLSFKS</sequence>
<evidence type="ECO:0000313" key="2">
    <source>
        <dbReference type="EMBL" id="SEN93928.1"/>
    </source>
</evidence>
<dbReference type="Gene3D" id="1.20.120.450">
    <property type="entry name" value="dinb family like domain"/>
    <property type="match status" value="1"/>
</dbReference>
<feature type="domain" description="DinB-like" evidence="1">
    <location>
        <begin position="8"/>
        <end position="145"/>
    </location>
</feature>
<evidence type="ECO:0000259" key="1">
    <source>
        <dbReference type="Pfam" id="PF12867"/>
    </source>
</evidence>
<dbReference type="SUPFAM" id="SSF109854">
    <property type="entry name" value="DinB/YfiT-like putative metalloenzymes"/>
    <property type="match status" value="1"/>
</dbReference>
<proteinExistence type="predicted"/>
<evidence type="ECO:0000313" key="3">
    <source>
        <dbReference type="Proteomes" id="UP000199300"/>
    </source>
</evidence>
<protein>
    <submittedName>
        <fullName evidence="2">DinB superfamily protein</fullName>
    </submittedName>
</protein>
<name>A0A1H8KND6_9BACI</name>
<dbReference type="InterPro" id="IPR034660">
    <property type="entry name" value="DinB/YfiT-like"/>
</dbReference>